<dbReference type="InterPro" id="IPR054549">
    <property type="entry name" value="UVB_sens_RUS_dom"/>
</dbReference>
<feature type="chain" id="PRO_5017426381" description="DUF647 domain-containing protein" evidence="3">
    <location>
        <begin position="16"/>
        <end position="756"/>
    </location>
</feature>
<evidence type="ECO:0000259" key="4">
    <source>
        <dbReference type="Pfam" id="PF04884"/>
    </source>
</evidence>
<name>A0A388M2G5_CHABU</name>
<dbReference type="AlphaFoldDB" id="A0A388M2G5"/>
<dbReference type="InterPro" id="IPR055412">
    <property type="entry name" value="UVB_sens_C"/>
</dbReference>
<dbReference type="Pfam" id="PF24160">
    <property type="entry name" value="UVB_sens_C"/>
    <property type="match status" value="1"/>
</dbReference>
<evidence type="ECO:0008006" key="8">
    <source>
        <dbReference type="Google" id="ProtNLM"/>
    </source>
</evidence>
<feature type="signal peptide" evidence="3">
    <location>
        <begin position="1"/>
        <end position="15"/>
    </location>
</feature>
<feature type="region of interest" description="Disordered" evidence="2">
    <location>
        <begin position="261"/>
        <end position="296"/>
    </location>
</feature>
<accession>A0A388M2G5</accession>
<gene>
    <name evidence="6" type="ORF">CBR_g48395</name>
</gene>
<keyword evidence="7" id="KW-1185">Reference proteome</keyword>
<dbReference type="PANTHER" id="PTHR12770:SF27">
    <property type="entry name" value="PROTEIN ROOT UVB SENSITIVE 5"/>
    <property type="match status" value="1"/>
</dbReference>
<protein>
    <recommendedName>
        <fullName evidence="8">DUF647 domain-containing protein</fullName>
    </recommendedName>
</protein>
<dbReference type="Pfam" id="PF04884">
    <property type="entry name" value="UVB_sens_prot"/>
    <property type="match status" value="1"/>
</dbReference>
<feature type="domain" description="Root UVB sensitive protein C-terminal" evidence="5">
    <location>
        <begin position="579"/>
        <end position="740"/>
    </location>
</feature>
<feature type="domain" description="Protein root UVB sensitive/RUS" evidence="4">
    <location>
        <begin position="311"/>
        <end position="550"/>
    </location>
</feature>
<dbReference type="PANTHER" id="PTHR12770">
    <property type="entry name" value="RUS1 FAMILY PROTEIN C16ORF58"/>
    <property type="match status" value="1"/>
</dbReference>
<evidence type="ECO:0000313" key="6">
    <source>
        <dbReference type="EMBL" id="GBG88778.1"/>
    </source>
</evidence>
<dbReference type="OrthoDB" id="364779at2759"/>
<reference evidence="6 7" key="1">
    <citation type="journal article" date="2018" name="Cell">
        <title>The Chara Genome: Secondary Complexity and Implications for Plant Terrestrialization.</title>
        <authorList>
            <person name="Nishiyama T."/>
            <person name="Sakayama H."/>
            <person name="Vries J.D."/>
            <person name="Buschmann H."/>
            <person name="Saint-Marcoux D."/>
            <person name="Ullrich K.K."/>
            <person name="Haas F.B."/>
            <person name="Vanderstraeten L."/>
            <person name="Becker D."/>
            <person name="Lang D."/>
            <person name="Vosolsobe S."/>
            <person name="Rombauts S."/>
            <person name="Wilhelmsson P.K.I."/>
            <person name="Janitza P."/>
            <person name="Kern R."/>
            <person name="Heyl A."/>
            <person name="Rumpler F."/>
            <person name="Villalobos L.I.A.C."/>
            <person name="Clay J.M."/>
            <person name="Skokan R."/>
            <person name="Toyoda A."/>
            <person name="Suzuki Y."/>
            <person name="Kagoshima H."/>
            <person name="Schijlen E."/>
            <person name="Tajeshwar N."/>
            <person name="Catarino B."/>
            <person name="Hetherington A.J."/>
            <person name="Saltykova A."/>
            <person name="Bonnot C."/>
            <person name="Breuninger H."/>
            <person name="Symeonidi A."/>
            <person name="Radhakrishnan G.V."/>
            <person name="Van Nieuwerburgh F."/>
            <person name="Deforce D."/>
            <person name="Chang C."/>
            <person name="Karol K.G."/>
            <person name="Hedrich R."/>
            <person name="Ulvskov P."/>
            <person name="Glockner G."/>
            <person name="Delwiche C.F."/>
            <person name="Petrasek J."/>
            <person name="Van de Peer Y."/>
            <person name="Friml J."/>
            <person name="Beilby M."/>
            <person name="Dolan L."/>
            <person name="Kohara Y."/>
            <person name="Sugano S."/>
            <person name="Fujiyama A."/>
            <person name="Delaux P.-M."/>
            <person name="Quint M."/>
            <person name="TheiBen G."/>
            <person name="Hagemann M."/>
            <person name="Harholt J."/>
            <person name="Dunand C."/>
            <person name="Zachgo S."/>
            <person name="Langdale J."/>
            <person name="Maumus F."/>
            <person name="Straeten D.V.D."/>
            <person name="Gould S.B."/>
            <person name="Rensing S.A."/>
        </authorList>
    </citation>
    <scope>NUCLEOTIDE SEQUENCE [LARGE SCALE GENOMIC DNA]</scope>
    <source>
        <strain evidence="6 7">S276</strain>
    </source>
</reference>
<sequence length="756" mass="82837">MAITMVGLVAGLARAQQQMQLSSFVPQCQYGNLDSLMQASTASRQQLVPHKDLLMTVVYHPTHLGSPSLSVGARVRWGRHWGQQCLCAQRHDRRQQCLCAHRHDRRQQCLCAHRHGRYPVWTDFDPDSSHSPSMTMAIYDRTVGLKRCRRGCWPGGLPTAACIGVAVPSGLRARKVCLFHRQNLLVSSPAKQAYLPNGVIVRASVGGRGPELQETEIVISETRLGEELPYSVKRKCSVRQGLDGLLQFEEIVDVKKGEEEKGLVGTQRGRSREGLEGDEGDVPECAQGKNSSSARSLSVDSSSTLLSAAMRLPSSVRNFLLPSSFPDSVTDDYLTFMVWTFPTHVTGWAAHVLVTSSLFKAVGIGTGSTSGAAAATAAIKWVTKDGLGAIGRLLIGGRFGVLFDDDPKQWRMFAEFVALVGNVLELATPLSPNNFLVLAASGHLLKAVARGLRDPSFRVIQNHFAKRNNVGEIAAKEEVWEVGAEIVGLTLGVLLLNTPGVASSYWELAATWAAIAAIHLVLRYKSLECLYFPYINRKRASIMVSQHLKDGRVLSPKECSAVENFLVPLKYSSIGMPYAKIGSNIDELVDAINSGAVGGSLLDLLKLYSNERYILVYSKKKSPEQSGESTYLVALKEEASEVDIFRSLWQVAWLAKHLGVSVQHVRHDDGALTAVSSPAKLVGSNLRYQSKHKVSSGRHNDVNESLVILRASLEALEESWDEFMKGVEKHGWSLDRMFLTPPSGSPILSVDIRSHQ</sequence>
<organism evidence="6 7">
    <name type="scientific">Chara braunii</name>
    <name type="common">Braun's stonewort</name>
    <dbReference type="NCBI Taxonomy" id="69332"/>
    <lineage>
        <taxon>Eukaryota</taxon>
        <taxon>Viridiplantae</taxon>
        <taxon>Streptophyta</taxon>
        <taxon>Charophyceae</taxon>
        <taxon>Charales</taxon>
        <taxon>Characeae</taxon>
        <taxon>Chara</taxon>
    </lineage>
</organism>
<evidence type="ECO:0000256" key="1">
    <source>
        <dbReference type="ARBA" id="ARBA00007558"/>
    </source>
</evidence>
<dbReference type="EMBL" id="BFEA01000694">
    <property type="protein sequence ID" value="GBG88778.1"/>
    <property type="molecule type" value="Genomic_DNA"/>
</dbReference>
<keyword evidence="3" id="KW-0732">Signal</keyword>
<evidence type="ECO:0000256" key="3">
    <source>
        <dbReference type="SAM" id="SignalP"/>
    </source>
</evidence>
<comment type="similarity">
    <text evidence="1">Belongs to the RUS1 family.</text>
</comment>
<proteinExistence type="inferred from homology"/>
<evidence type="ECO:0000256" key="2">
    <source>
        <dbReference type="SAM" id="MobiDB-lite"/>
    </source>
</evidence>
<dbReference type="Proteomes" id="UP000265515">
    <property type="component" value="Unassembled WGS sequence"/>
</dbReference>
<dbReference type="InterPro" id="IPR006968">
    <property type="entry name" value="RUS_fam"/>
</dbReference>
<evidence type="ECO:0000313" key="7">
    <source>
        <dbReference type="Proteomes" id="UP000265515"/>
    </source>
</evidence>
<dbReference type="Gramene" id="GBG88778">
    <property type="protein sequence ID" value="GBG88778"/>
    <property type="gene ID" value="CBR_g48395"/>
</dbReference>
<evidence type="ECO:0000259" key="5">
    <source>
        <dbReference type="Pfam" id="PF24160"/>
    </source>
</evidence>
<comment type="caution">
    <text evidence="6">The sequence shown here is derived from an EMBL/GenBank/DDBJ whole genome shotgun (WGS) entry which is preliminary data.</text>
</comment>